<dbReference type="Proteomes" id="UP001066276">
    <property type="component" value="Chromosome 5"/>
</dbReference>
<sequence length="185" mass="18895">MRGTRGGSAHQPPQGEGAQDPLSSAAPGPGPGPPSPPEPTPGARLSRGAQPRAQRSSPGPSRRRDSPAASSARSRSSGPSLGAPARGVRNTAPDSISPRLRPPLGSPSLGAALSRADSAPLSPLGPTLTRAPSGVGFLPTFQPRVPRHSRTHKGSPRFPLRVQHGLAFRADDGGVQSTLRVRPPS</sequence>
<proteinExistence type="predicted"/>
<dbReference type="AlphaFoldDB" id="A0AAV7RS45"/>
<evidence type="ECO:0000313" key="3">
    <source>
        <dbReference type="Proteomes" id="UP001066276"/>
    </source>
</evidence>
<dbReference type="EMBL" id="JANPWB010000009">
    <property type="protein sequence ID" value="KAJ1154391.1"/>
    <property type="molecule type" value="Genomic_DNA"/>
</dbReference>
<keyword evidence="3" id="KW-1185">Reference proteome</keyword>
<reference evidence="2" key="1">
    <citation type="journal article" date="2022" name="bioRxiv">
        <title>Sequencing and chromosome-scale assembly of the giantPleurodeles waltlgenome.</title>
        <authorList>
            <person name="Brown T."/>
            <person name="Elewa A."/>
            <person name="Iarovenko S."/>
            <person name="Subramanian E."/>
            <person name="Araus A.J."/>
            <person name="Petzold A."/>
            <person name="Susuki M."/>
            <person name="Suzuki K.-i.T."/>
            <person name="Hayashi T."/>
            <person name="Toyoda A."/>
            <person name="Oliveira C."/>
            <person name="Osipova E."/>
            <person name="Leigh N.D."/>
            <person name="Simon A."/>
            <person name="Yun M.H."/>
        </authorList>
    </citation>
    <scope>NUCLEOTIDE SEQUENCE</scope>
    <source>
        <strain evidence="2">20211129_DDA</strain>
        <tissue evidence="2">Liver</tissue>
    </source>
</reference>
<evidence type="ECO:0000313" key="2">
    <source>
        <dbReference type="EMBL" id="KAJ1154391.1"/>
    </source>
</evidence>
<comment type="caution">
    <text evidence="2">The sequence shown here is derived from an EMBL/GenBank/DDBJ whole genome shotgun (WGS) entry which is preliminary data.</text>
</comment>
<evidence type="ECO:0000256" key="1">
    <source>
        <dbReference type="SAM" id="MobiDB-lite"/>
    </source>
</evidence>
<organism evidence="2 3">
    <name type="scientific">Pleurodeles waltl</name>
    <name type="common">Iberian ribbed newt</name>
    <dbReference type="NCBI Taxonomy" id="8319"/>
    <lineage>
        <taxon>Eukaryota</taxon>
        <taxon>Metazoa</taxon>
        <taxon>Chordata</taxon>
        <taxon>Craniata</taxon>
        <taxon>Vertebrata</taxon>
        <taxon>Euteleostomi</taxon>
        <taxon>Amphibia</taxon>
        <taxon>Batrachia</taxon>
        <taxon>Caudata</taxon>
        <taxon>Salamandroidea</taxon>
        <taxon>Salamandridae</taxon>
        <taxon>Pleurodelinae</taxon>
        <taxon>Pleurodeles</taxon>
    </lineage>
</organism>
<feature type="compositionally biased region" description="Low complexity" evidence="1">
    <location>
        <begin position="67"/>
        <end position="85"/>
    </location>
</feature>
<accession>A0AAV7RS45</accession>
<feature type="region of interest" description="Disordered" evidence="1">
    <location>
        <begin position="1"/>
        <end position="162"/>
    </location>
</feature>
<feature type="compositionally biased region" description="Pro residues" evidence="1">
    <location>
        <begin position="28"/>
        <end position="40"/>
    </location>
</feature>
<feature type="compositionally biased region" description="Basic residues" evidence="1">
    <location>
        <begin position="145"/>
        <end position="155"/>
    </location>
</feature>
<name>A0AAV7RS45_PLEWA</name>
<protein>
    <submittedName>
        <fullName evidence="2">Uncharacterized protein</fullName>
    </submittedName>
</protein>
<feature type="compositionally biased region" description="Low complexity" evidence="1">
    <location>
        <begin position="51"/>
        <end position="60"/>
    </location>
</feature>
<gene>
    <name evidence="2" type="ORF">NDU88_007143</name>
</gene>